<dbReference type="AlphaFoldDB" id="A0A0B6ZBW6"/>
<feature type="non-terminal residue" evidence="2">
    <location>
        <position position="1"/>
    </location>
</feature>
<protein>
    <submittedName>
        <fullName evidence="2">Uncharacterized protein</fullName>
    </submittedName>
</protein>
<gene>
    <name evidence="2" type="primary">ORF54468</name>
</gene>
<organism evidence="2">
    <name type="scientific">Arion vulgaris</name>
    <dbReference type="NCBI Taxonomy" id="1028688"/>
    <lineage>
        <taxon>Eukaryota</taxon>
        <taxon>Metazoa</taxon>
        <taxon>Spiralia</taxon>
        <taxon>Lophotrochozoa</taxon>
        <taxon>Mollusca</taxon>
        <taxon>Gastropoda</taxon>
        <taxon>Heterobranchia</taxon>
        <taxon>Euthyneura</taxon>
        <taxon>Panpulmonata</taxon>
        <taxon>Eupulmonata</taxon>
        <taxon>Stylommatophora</taxon>
        <taxon>Helicina</taxon>
        <taxon>Arionoidea</taxon>
        <taxon>Arionidae</taxon>
        <taxon>Arion</taxon>
    </lineage>
</organism>
<dbReference type="EMBL" id="HACG01018400">
    <property type="protein sequence ID" value="CEK65265.1"/>
    <property type="molecule type" value="Transcribed_RNA"/>
</dbReference>
<feature type="region of interest" description="Disordered" evidence="1">
    <location>
        <begin position="1"/>
        <end position="54"/>
    </location>
</feature>
<evidence type="ECO:0000313" key="2">
    <source>
        <dbReference type="EMBL" id="CEK65265.1"/>
    </source>
</evidence>
<accession>A0A0B6ZBW6</accession>
<sequence length="83" mass="9382">DEIHEKMTSLSNIESSTTTVTQKTTTPSHLQSSKWYDRSKEETIQQQNMQPNKKVKVNAFKSLRPDIISEASSGKTQQGIKSE</sequence>
<evidence type="ECO:0000256" key="1">
    <source>
        <dbReference type="SAM" id="MobiDB-lite"/>
    </source>
</evidence>
<proteinExistence type="predicted"/>
<name>A0A0B6ZBW6_9EUPU</name>
<feature type="non-terminal residue" evidence="2">
    <location>
        <position position="83"/>
    </location>
</feature>
<feature type="compositionally biased region" description="Low complexity" evidence="1">
    <location>
        <begin position="17"/>
        <end position="26"/>
    </location>
</feature>
<reference evidence="2" key="1">
    <citation type="submission" date="2014-12" db="EMBL/GenBank/DDBJ databases">
        <title>Insight into the proteome of Arion vulgaris.</title>
        <authorList>
            <person name="Aradska J."/>
            <person name="Bulat T."/>
            <person name="Smidak R."/>
            <person name="Sarate P."/>
            <person name="Gangsoo J."/>
            <person name="Sialana F."/>
            <person name="Bilban M."/>
            <person name="Lubec G."/>
        </authorList>
    </citation>
    <scope>NUCLEOTIDE SEQUENCE</scope>
    <source>
        <tissue evidence="2">Skin</tissue>
    </source>
</reference>